<evidence type="ECO:0000256" key="2">
    <source>
        <dbReference type="SAM" id="MobiDB-lite"/>
    </source>
</evidence>
<feature type="transmembrane region" description="Helical" evidence="3">
    <location>
        <begin position="156"/>
        <end position="175"/>
    </location>
</feature>
<evidence type="ECO:0000256" key="1">
    <source>
        <dbReference type="ARBA" id="ARBA00022786"/>
    </source>
</evidence>
<evidence type="ECO:0000313" key="5">
    <source>
        <dbReference type="EMBL" id="KAL2917543.1"/>
    </source>
</evidence>
<keyword evidence="6" id="KW-1185">Reference proteome</keyword>
<keyword evidence="1" id="KW-0833">Ubl conjugation pathway</keyword>
<keyword evidence="3" id="KW-0812">Transmembrane</keyword>
<keyword evidence="3" id="KW-0472">Membrane</keyword>
<evidence type="ECO:0000256" key="3">
    <source>
        <dbReference type="SAM" id="Phobius"/>
    </source>
</evidence>
<dbReference type="EMBL" id="JADGIZ020000010">
    <property type="protein sequence ID" value="KAL2917543.1"/>
    <property type="molecule type" value="Genomic_DNA"/>
</dbReference>
<dbReference type="PROSITE" id="PS50127">
    <property type="entry name" value="UBC_2"/>
    <property type="match status" value="1"/>
</dbReference>
<feature type="domain" description="UBC core" evidence="4">
    <location>
        <begin position="7"/>
        <end position="165"/>
    </location>
</feature>
<feature type="region of interest" description="Disordered" evidence="2">
    <location>
        <begin position="182"/>
        <end position="216"/>
    </location>
</feature>
<gene>
    <name evidence="5" type="ORF">HK105_202826</name>
</gene>
<sequence length="216" mass="23390">MATGSALFNKRVKKELAELQARPPTGVSLKSFNDSLNCIIVRLDCSDDSVYKGESYFLRVSLDSSYPLSSPEVVFIETVPIHPHIYSNGHICLSILYDQWSPALTVGSVCLSILSMLSSCTKKVLRRICPASPLPPAVLDHALQLMVLRLLSASPVAAAVAALAAAAAAAVIAAPNSDRRMLTPKLQERPHDNDIYVATSRKSPKDTSWSFHDDSV</sequence>
<keyword evidence="3" id="KW-1133">Transmembrane helix</keyword>
<evidence type="ECO:0000313" key="6">
    <source>
        <dbReference type="Proteomes" id="UP001527925"/>
    </source>
</evidence>
<organism evidence="5 6">
    <name type="scientific">Polyrhizophydium stewartii</name>
    <dbReference type="NCBI Taxonomy" id="2732419"/>
    <lineage>
        <taxon>Eukaryota</taxon>
        <taxon>Fungi</taxon>
        <taxon>Fungi incertae sedis</taxon>
        <taxon>Chytridiomycota</taxon>
        <taxon>Chytridiomycota incertae sedis</taxon>
        <taxon>Chytridiomycetes</taxon>
        <taxon>Rhizophydiales</taxon>
        <taxon>Rhizophydiales incertae sedis</taxon>
        <taxon>Polyrhizophydium</taxon>
    </lineage>
</organism>
<evidence type="ECO:0000259" key="4">
    <source>
        <dbReference type="PROSITE" id="PS50127"/>
    </source>
</evidence>
<protein>
    <recommendedName>
        <fullName evidence="4">UBC core domain-containing protein</fullName>
    </recommendedName>
</protein>
<feature type="compositionally biased region" description="Basic and acidic residues" evidence="2">
    <location>
        <begin position="182"/>
        <end position="194"/>
    </location>
</feature>
<dbReference type="InterPro" id="IPR000608">
    <property type="entry name" value="UBC"/>
</dbReference>
<dbReference type="SUPFAM" id="SSF54495">
    <property type="entry name" value="UBC-like"/>
    <property type="match status" value="1"/>
</dbReference>
<reference evidence="5 6" key="1">
    <citation type="submission" date="2023-09" db="EMBL/GenBank/DDBJ databases">
        <title>Pangenome analysis of Batrachochytrium dendrobatidis and related Chytrids.</title>
        <authorList>
            <person name="Yacoub M.N."/>
            <person name="Stajich J.E."/>
            <person name="James T.Y."/>
        </authorList>
    </citation>
    <scope>NUCLEOTIDE SEQUENCE [LARGE SCALE GENOMIC DNA]</scope>
    <source>
        <strain evidence="5 6">JEL0888</strain>
    </source>
</reference>
<dbReference type="PANTHER" id="PTHR24067">
    <property type="entry name" value="UBIQUITIN-CONJUGATING ENZYME E2"/>
    <property type="match status" value="1"/>
</dbReference>
<name>A0ABR4NDD7_9FUNG</name>
<dbReference type="Proteomes" id="UP001527925">
    <property type="component" value="Unassembled WGS sequence"/>
</dbReference>
<accession>A0ABR4NDD7</accession>
<dbReference type="CDD" id="cd23808">
    <property type="entry name" value="UBCc_UBE2W"/>
    <property type="match status" value="1"/>
</dbReference>
<dbReference type="InterPro" id="IPR050113">
    <property type="entry name" value="Ub_conjugating_enzyme"/>
</dbReference>
<proteinExistence type="predicted"/>
<comment type="caution">
    <text evidence="5">The sequence shown here is derived from an EMBL/GenBank/DDBJ whole genome shotgun (WGS) entry which is preliminary data.</text>
</comment>
<dbReference type="Gene3D" id="3.10.110.10">
    <property type="entry name" value="Ubiquitin Conjugating Enzyme"/>
    <property type="match status" value="1"/>
</dbReference>
<dbReference type="Pfam" id="PF00179">
    <property type="entry name" value="UQ_con"/>
    <property type="match status" value="1"/>
</dbReference>
<dbReference type="SMART" id="SM00212">
    <property type="entry name" value="UBCc"/>
    <property type="match status" value="1"/>
</dbReference>
<dbReference type="InterPro" id="IPR016135">
    <property type="entry name" value="UBQ-conjugating_enzyme/RWD"/>
</dbReference>